<gene>
    <name evidence="1" type="ORF">EI293_21225</name>
</gene>
<dbReference type="EMBL" id="RWIU01000011">
    <property type="protein sequence ID" value="RSK38816.1"/>
    <property type="molecule type" value="Genomic_DNA"/>
</dbReference>
<dbReference type="AlphaFoldDB" id="A0A3R9NVX9"/>
<sequence length="135" mass="15490">MVPTRFYFSNAVGAVDYVPRTYVYLHWTGAPLTSVEFRALYVHVRNLLQRHQLKAILADHQAMPEAPDEADRAWLLEQWLPETMVETSLARYAVLPTPDPGHRLHTEKVLDGLQRHLQVAVFDDLDQASAWLQDA</sequence>
<dbReference type="Proteomes" id="UP000270291">
    <property type="component" value="Unassembled WGS sequence"/>
</dbReference>
<reference evidence="1 2" key="1">
    <citation type="submission" date="2018-12" db="EMBL/GenBank/DDBJ databases">
        <authorList>
            <person name="Feng G."/>
            <person name="Zhu H."/>
        </authorList>
    </citation>
    <scope>NUCLEOTIDE SEQUENCE [LARGE SCALE GENOMIC DNA]</scope>
    <source>
        <strain evidence="1 2">LMG 26000</strain>
    </source>
</reference>
<name>A0A3R9NVX9_9BACT</name>
<comment type="caution">
    <text evidence="1">The sequence shown here is derived from an EMBL/GenBank/DDBJ whole genome shotgun (WGS) entry which is preliminary data.</text>
</comment>
<evidence type="ECO:0008006" key="3">
    <source>
        <dbReference type="Google" id="ProtNLM"/>
    </source>
</evidence>
<protein>
    <recommendedName>
        <fullName evidence="3">STAS/SEC14 domain-containing protein</fullName>
    </recommendedName>
</protein>
<dbReference type="OrthoDB" id="881792at2"/>
<keyword evidence="2" id="KW-1185">Reference proteome</keyword>
<evidence type="ECO:0000313" key="1">
    <source>
        <dbReference type="EMBL" id="RSK38816.1"/>
    </source>
</evidence>
<dbReference type="RefSeq" id="WP_125440567.1">
    <property type="nucleotide sequence ID" value="NZ_RWIU01000011.1"/>
</dbReference>
<proteinExistence type="predicted"/>
<accession>A0A3R9NVX9</accession>
<organism evidence="1 2">
    <name type="scientific">Hymenobacter perfusus</name>
    <dbReference type="NCBI Taxonomy" id="1236770"/>
    <lineage>
        <taxon>Bacteria</taxon>
        <taxon>Pseudomonadati</taxon>
        <taxon>Bacteroidota</taxon>
        <taxon>Cytophagia</taxon>
        <taxon>Cytophagales</taxon>
        <taxon>Hymenobacteraceae</taxon>
        <taxon>Hymenobacter</taxon>
    </lineage>
</organism>
<evidence type="ECO:0000313" key="2">
    <source>
        <dbReference type="Proteomes" id="UP000270291"/>
    </source>
</evidence>